<gene>
    <name evidence="1" type="ORF">HPB49_015112</name>
</gene>
<accession>A0ACB8C481</accession>
<dbReference type="EMBL" id="CM023478">
    <property type="protein sequence ID" value="KAH7933659.1"/>
    <property type="molecule type" value="Genomic_DNA"/>
</dbReference>
<proteinExistence type="predicted"/>
<evidence type="ECO:0000313" key="1">
    <source>
        <dbReference type="EMBL" id="KAH7933659.1"/>
    </source>
</evidence>
<dbReference type="Proteomes" id="UP000821865">
    <property type="component" value="Chromosome 9"/>
</dbReference>
<protein>
    <submittedName>
        <fullName evidence="1">Uncharacterized protein</fullName>
    </submittedName>
</protein>
<organism evidence="1 2">
    <name type="scientific">Dermacentor silvarum</name>
    <name type="common">Tick</name>
    <dbReference type="NCBI Taxonomy" id="543639"/>
    <lineage>
        <taxon>Eukaryota</taxon>
        <taxon>Metazoa</taxon>
        <taxon>Ecdysozoa</taxon>
        <taxon>Arthropoda</taxon>
        <taxon>Chelicerata</taxon>
        <taxon>Arachnida</taxon>
        <taxon>Acari</taxon>
        <taxon>Parasitiformes</taxon>
        <taxon>Ixodida</taxon>
        <taxon>Ixodoidea</taxon>
        <taxon>Ixodidae</taxon>
        <taxon>Rhipicephalinae</taxon>
        <taxon>Dermacentor</taxon>
    </lineage>
</organism>
<sequence length="959" mass="104461">MHPSKVKELRLCICKPGYARNAWGKCIYEHECKMCKERHNEDYNDFCICAYKCGKPAHMRCEGGCRAGCDCPPGFARMRIAVVSVLIICGSMVTTQDHGGSNSCSSEEKPAGETPIKDTFCKPELTHPSQLNKLRHCLCGTGHVRNAWGICITLEECEMCKAEPNHEFSKCETACPATCGELVPSLCTLQCVVGCACPPGYVRGPGKKGCVPVSKCAPLCPPNSTFELCKHGCEPRCGSPPPPDTCVPECSRGGYTSCSMGEAAAGRQPLMDAFCNPELTHPSKLNELRHCVCDAGYVRNAWGHCITVEECEMCKALPNHDFHNCESACPLTCGEPVPVKCTLQCVARCACPPGYVRVRHQENTCVPVSQCSPICPVNSTFELCMHGCAPQCRQDAHAAGCTPSCHWGECVCQTGYAMDIKHGAHALPGFPNALHIVESIQLAKASDGEDPRFEAHLRSWQAAYGIILHSVCIAFEASVLFFMLYGDLTEGVFSVAVLNILLIAMCVKGAAGMAVYLIFGRQFVSILNEMVKFEEFIRYQPVSDTHCWFSARKLWEVSRWMTITAYVTSRYAMYLELSAGQTTFFAAAASSLWSVASVFVVCIASAEAHSLARLIYRVLSDYMRHLSALALLTAKTDSAAHPARNSSALLQDIRLKYLKLKFIAGRLNEILQFSTLVSVTLSLVLVCTSGYVVTHPGESLRKLLFSACYCAYILLELAELVLSSTNLKDQIQLFKSSLDSNQLCANAFGFFTLDKSLLVSRELLPCINSLVLIPNRKIRRLDSLRQDLERVKAASGIASRIVSPGYTVALYASIVNVSVALHCASTGTMFSNGFRTFFAGWALIQMVAKLRYTAQNFELPDGAPPILSEHVLMLLDSVESDVFTNSFGGFIAIQPSLVATAGPKAGLTRTAAVIFYGLYILVFAQAAVNAVTIATRSCKAVGDPQNLRDTGNSTTPEEN</sequence>
<comment type="caution">
    <text evidence="1">The sequence shown here is derived from an EMBL/GenBank/DDBJ whole genome shotgun (WGS) entry which is preliminary data.</text>
</comment>
<keyword evidence="2" id="KW-1185">Reference proteome</keyword>
<reference evidence="1" key="1">
    <citation type="submission" date="2020-05" db="EMBL/GenBank/DDBJ databases">
        <title>Large-scale comparative analyses of tick genomes elucidate their genetic diversity and vector capacities.</title>
        <authorList>
            <person name="Jia N."/>
            <person name="Wang J."/>
            <person name="Shi W."/>
            <person name="Du L."/>
            <person name="Sun Y."/>
            <person name="Zhan W."/>
            <person name="Jiang J."/>
            <person name="Wang Q."/>
            <person name="Zhang B."/>
            <person name="Ji P."/>
            <person name="Sakyi L.B."/>
            <person name="Cui X."/>
            <person name="Yuan T."/>
            <person name="Jiang B."/>
            <person name="Yang W."/>
            <person name="Lam T.T.-Y."/>
            <person name="Chang Q."/>
            <person name="Ding S."/>
            <person name="Wang X."/>
            <person name="Zhu J."/>
            <person name="Ruan X."/>
            <person name="Zhao L."/>
            <person name="Wei J."/>
            <person name="Que T."/>
            <person name="Du C."/>
            <person name="Cheng J."/>
            <person name="Dai P."/>
            <person name="Han X."/>
            <person name="Huang E."/>
            <person name="Gao Y."/>
            <person name="Liu J."/>
            <person name="Shao H."/>
            <person name="Ye R."/>
            <person name="Li L."/>
            <person name="Wei W."/>
            <person name="Wang X."/>
            <person name="Wang C."/>
            <person name="Yang T."/>
            <person name="Huo Q."/>
            <person name="Li W."/>
            <person name="Guo W."/>
            <person name="Chen H."/>
            <person name="Zhou L."/>
            <person name="Ni X."/>
            <person name="Tian J."/>
            <person name="Zhou Y."/>
            <person name="Sheng Y."/>
            <person name="Liu T."/>
            <person name="Pan Y."/>
            <person name="Xia L."/>
            <person name="Li J."/>
            <person name="Zhao F."/>
            <person name="Cao W."/>
        </authorList>
    </citation>
    <scope>NUCLEOTIDE SEQUENCE</scope>
    <source>
        <strain evidence="1">Dsil-2018</strain>
    </source>
</reference>
<name>A0ACB8C481_DERSI</name>
<evidence type="ECO:0000313" key="2">
    <source>
        <dbReference type="Proteomes" id="UP000821865"/>
    </source>
</evidence>